<dbReference type="RefSeq" id="WP_068846352.1">
    <property type="nucleotide sequence ID" value="NZ_LYDR01000039.1"/>
</dbReference>
<organism evidence="2 3">
    <name type="scientific">Planctopirus hydrillae</name>
    <dbReference type="NCBI Taxonomy" id="1841610"/>
    <lineage>
        <taxon>Bacteria</taxon>
        <taxon>Pseudomonadati</taxon>
        <taxon>Planctomycetota</taxon>
        <taxon>Planctomycetia</taxon>
        <taxon>Planctomycetales</taxon>
        <taxon>Planctomycetaceae</taxon>
        <taxon>Planctopirus</taxon>
    </lineage>
</organism>
<dbReference type="OrthoDB" id="244732at2"/>
<protein>
    <submittedName>
        <fullName evidence="2">Pyrrolo-quinoline quinone</fullName>
    </submittedName>
</protein>
<dbReference type="SMART" id="SM00564">
    <property type="entry name" value="PQQ"/>
    <property type="match status" value="4"/>
</dbReference>
<sequence length="420" mass="44762">MIRPLTRANISPVKPLFSVGCLSAGLILALGIHANHRLLAEDWRQFRGSSSTAISRSAAPPVEFDSSGKNVAWKVDLPGRGLSSPIIIDDRVVVTASSGPRQDNLHILCFKANTGELLWERRFLATGRSLTHPKTCNAAPTPASDGEKIFAFFSSNDVICLDLSGQLLWMRGLTLDYPNASNSLGMSSSPVVAGNVLVTQVENDSESLTTGLNTSTGETLWKLDRPKRANWTSPLLLADGQTVLLQSSKGADAVDARTGNILWSFGEGAATIPSSAREGETIFIPSNGLVALRPANSNTPPEKLWQENKLKPGTATPVVAEGKVYCLSGAGVLLCANVDKGELLWQLRLEGPFSASPVIADRKLYCVNESGKCFAVDLSGTKGSIVAESLLDETILATPSLSDGALYLRSDAHLWKIATP</sequence>
<dbReference type="STRING" id="1841610.A6X21_04200"/>
<feature type="domain" description="Pyrrolo-quinoline quinone repeat" evidence="1">
    <location>
        <begin position="62"/>
        <end position="199"/>
    </location>
</feature>
<dbReference type="EMBL" id="LYDR01000039">
    <property type="protein sequence ID" value="ODA34860.1"/>
    <property type="molecule type" value="Genomic_DNA"/>
</dbReference>
<gene>
    <name evidence="2" type="ORF">A6X21_04200</name>
</gene>
<evidence type="ECO:0000313" key="3">
    <source>
        <dbReference type="Proteomes" id="UP000094828"/>
    </source>
</evidence>
<accession>A0A1C3ENP9</accession>
<dbReference type="InterPro" id="IPR015943">
    <property type="entry name" value="WD40/YVTN_repeat-like_dom_sf"/>
</dbReference>
<dbReference type="InterPro" id="IPR018391">
    <property type="entry name" value="PQQ_b-propeller_rpt"/>
</dbReference>
<dbReference type="Pfam" id="PF13360">
    <property type="entry name" value="PQQ_2"/>
    <property type="match status" value="2"/>
</dbReference>
<feature type="domain" description="Pyrrolo-quinoline quinone repeat" evidence="1">
    <location>
        <begin position="302"/>
        <end position="380"/>
    </location>
</feature>
<keyword evidence="3" id="KW-1185">Reference proteome</keyword>
<dbReference type="PANTHER" id="PTHR34512:SF30">
    <property type="entry name" value="OUTER MEMBRANE PROTEIN ASSEMBLY FACTOR BAMB"/>
    <property type="match status" value="1"/>
</dbReference>
<dbReference type="Proteomes" id="UP000094828">
    <property type="component" value="Unassembled WGS sequence"/>
</dbReference>
<dbReference type="AlphaFoldDB" id="A0A1C3ENP9"/>
<proteinExistence type="predicted"/>
<evidence type="ECO:0000259" key="1">
    <source>
        <dbReference type="Pfam" id="PF13360"/>
    </source>
</evidence>
<dbReference type="Gene3D" id="2.130.10.10">
    <property type="entry name" value="YVTN repeat-like/Quinoprotein amine dehydrogenase"/>
    <property type="match status" value="2"/>
</dbReference>
<dbReference type="InterPro" id="IPR011047">
    <property type="entry name" value="Quinoprotein_ADH-like_sf"/>
</dbReference>
<dbReference type="PANTHER" id="PTHR34512">
    <property type="entry name" value="CELL SURFACE PROTEIN"/>
    <property type="match status" value="1"/>
</dbReference>
<name>A0A1C3ENP9_9PLAN</name>
<evidence type="ECO:0000313" key="2">
    <source>
        <dbReference type="EMBL" id="ODA34860.1"/>
    </source>
</evidence>
<dbReference type="InterPro" id="IPR002372">
    <property type="entry name" value="PQQ_rpt_dom"/>
</dbReference>
<reference evidence="2 3" key="1">
    <citation type="submission" date="2016-05" db="EMBL/GenBank/DDBJ databases">
        <title>Genomic and physiological characterization of Planctopirus sp. isolated from fresh water lake.</title>
        <authorList>
            <person name="Subhash Y."/>
            <person name="Ramana C."/>
        </authorList>
    </citation>
    <scope>NUCLEOTIDE SEQUENCE [LARGE SCALE GENOMIC DNA]</scope>
    <source>
        <strain evidence="2 3">JC280</strain>
    </source>
</reference>
<comment type="caution">
    <text evidence="2">The sequence shown here is derived from an EMBL/GenBank/DDBJ whole genome shotgun (WGS) entry which is preliminary data.</text>
</comment>
<dbReference type="SUPFAM" id="SSF50998">
    <property type="entry name" value="Quinoprotein alcohol dehydrogenase-like"/>
    <property type="match status" value="1"/>
</dbReference>